<evidence type="ECO:0000256" key="4">
    <source>
        <dbReference type="SAM" id="SignalP"/>
    </source>
</evidence>
<dbReference type="AlphaFoldDB" id="A0A9D1DHY9"/>
<evidence type="ECO:0000256" key="3">
    <source>
        <dbReference type="SAM" id="Phobius"/>
    </source>
</evidence>
<name>A0A9D1DHY9_9FIRM</name>
<feature type="domain" description="DUF4349" evidence="5">
    <location>
        <begin position="95"/>
        <end position="315"/>
    </location>
</feature>
<sequence length="345" mass="37120">MKQLLALLLATLLLLGLPAGCSAASKTADSAAYDQAATTESNSAMSAPAAGMDAMTDMDMVVTEDAAPETPMADSTAETEEGESETLDPEAFTEKIIYSGYVCLQTTAFDDTLARLEEAVANCGGFVQDSSVDGSTRTMADGTTAVVDRWAYYTVRVPADQFEAFLNDTDGIGNVISSSRTQENVTTQYTDYEARLESLNIQEERLLAMLEESGDLESLIALEARLSEVRYEIESIQRNLRSLDQRIAYSTVNLEIQEVEVYTPTAPVQRTFGEKLSDAFADGWSGFVAFLSALTLALASALPGLVLLAIVVVVAVVLIRTVLRRRKKGGAAQKPQNSADDQSQT</sequence>
<dbReference type="Pfam" id="PF14257">
    <property type="entry name" value="DUF4349"/>
    <property type="match status" value="1"/>
</dbReference>
<evidence type="ECO:0000313" key="6">
    <source>
        <dbReference type="EMBL" id="HIR50952.1"/>
    </source>
</evidence>
<reference evidence="6" key="2">
    <citation type="journal article" date="2021" name="PeerJ">
        <title>Extensive microbial diversity within the chicken gut microbiome revealed by metagenomics and culture.</title>
        <authorList>
            <person name="Gilroy R."/>
            <person name="Ravi A."/>
            <person name="Getino M."/>
            <person name="Pursley I."/>
            <person name="Horton D.L."/>
            <person name="Alikhan N.F."/>
            <person name="Baker D."/>
            <person name="Gharbi K."/>
            <person name="Hall N."/>
            <person name="Watson M."/>
            <person name="Adriaenssens E.M."/>
            <person name="Foster-Nyarko E."/>
            <person name="Jarju S."/>
            <person name="Secka A."/>
            <person name="Antonio M."/>
            <person name="Oren A."/>
            <person name="Chaudhuri R.R."/>
            <person name="La Ragione R."/>
            <person name="Hildebrand F."/>
            <person name="Pallen M.J."/>
        </authorList>
    </citation>
    <scope>NUCLEOTIDE SEQUENCE</scope>
    <source>
        <strain evidence="6">ChiBcec15-4380</strain>
    </source>
</reference>
<keyword evidence="3" id="KW-0472">Membrane</keyword>
<dbReference type="Proteomes" id="UP000824239">
    <property type="component" value="Unassembled WGS sequence"/>
</dbReference>
<protein>
    <submittedName>
        <fullName evidence="6">DUF4349 domain-containing protein</fullName>
    </submittedName>
</protein>
<feature type="compositionally biased region" description="Acidic residues" evidence="2">
    <location>
        <begin position="77"/>
        <end position="88"/>
    </location>
</feature>
<keyword evidence="4" id="KW-0732">Signal</keyword>
<reference evidence="6" key="1">
    <citation type="submission" date="2020-10" db="EMBL/GenBank/DDBJ databases">
        <authorList>
            <person name="Gilroy R."/>
        </authorList>
    </citation>
    <scope>NUCLEOTIDE SEQUENCE</scope>
    <source>
        <strain evidence="6">ChiBcec15-4380</strain>
    </source>
</reference>
<gene>
    <name evidence="6" type="ORF">IAA53_06670</name>
</gene>
<dbReference type="EMBL" id="DVHE01000054">
    <property type="protein sequence ID" value="HIR50952.1"/>
    <property type="molecule type" value="Genomic_DNA"/>
</dbReference>
<feature type="coiled-coil region" evidence="1">
    <location>
        <begin position="182"/>
        <end position="246"/>
    </location>
</feature>
<feature type="chain" id="PRO_5039556458" evidence="4">
    <location>
        <begin position="24"/>
        <end position="345"/>
    </location>
</feature>
<comment type="caution">
    <text evidence="6">The sequence shown here is derived from an EMBL/GenBank/DDBJ whole genome shotgun (WGS) entry which is preliminary data.</text>
</comment>
<keyword evidence="3" id="KW-1133">Transmembrane helix</keyword>
<evidence type="ECO:0000256" key="2">
    <source>
        <dbReference type="SAM" id="MobiDB-lite"/>
    </source>
</evidence>
<feature type="signal peptide" evidence="4">
    <location>
        <begin position="1"/>
        <end position="23"/>
    </location>
</feature>
<evidence type="ECO:0000259" key="5">
    <source>
        <dbReference type="Pfam" id="PF14257"/>
    </source>
</evidence>
<feature type="transmembrane region" description="Helical" evidence="3">
    <location>
        <begin position="287"/>
        <end position="319"/>
    </location>
</feature>
<accession>A0A9D1DHY9</accession>
<feature type="region of interest" description="Disordered" evidence="2">
    <location>
        <begin position="68"/>
        <end position="88"/>
    </location>
</feature>
<proteinExistence type="predicted"/>
<evidence type="ECO:0000256" key="1">
    <source>
        <dbReference type="SAM" id="Coils"/>
    </source>
</evidence>
<dbReference type="InterPro" id="IPR025645">
    <property type="entry name" value="DUF4349"/>
</dbReference>
<keyword evidence="3" id="KW-0812">Transmembrane</keyword>
<keyword evidence="1" id="KW-0175">Coiled coil</keyword>
<organism evidence="6 7">
    <name type="scientific">Candidatus Avoscillospira avicola</name>
    <dbReference type="NCBI Taxonomy" id="2840706"/>
    <lineage>
        <taxon>Bacteria</taxon>
        <taxon>Bacillati</taxon>
        <taxon>Bacillota</taxon>
        <taxon>Clostridia</taxon>
        <taxon>Eubacteriales</taxon>
        <taxon>Oscillospiraceae</taxon>
        <taxon>Oscillospiraceae incertae sedis</taxon>
        <taxon>Candidatus Avoscillospira</taxon>
    </lineage>
</organism>
<evidence type="ECO:0000313" key="7">
    <source>
        <dbReference type="Proteomes" id="UP000824239"/>
    </source>
</evidence>